<evidence type="ECO:0000313" key="2">
    <source>
        <dbReference type="Proteomes" id="UP000762676"/>
    </source>
</evidence>
<reference evidence="1 2" key="1">
    <citation type="journal article" date="2021" name="Elife">
        <title>Chloroplast acquisition without the gene transfer in kleptoplastic sea slugs, Plakobranchus ocellatus.</title>
        <authorList>
            <person name="Maeda T."/>
            <person name="Takahashi S."/>
            <person name="Yoshida T."/>
            <person name="Shimamura S."/>
            <person name="Takaki Y."/>
            <person name="Nagai Y."/>
            <person name="Toyoda A."/>
            <person name="Suzuki Y."/>
            <person name="Arimoto A."/>
            <person name="Ishii H."/>
            <person name="Satoh N."/>
            <person name="Nishiyama T."/>
            <person name="Hasebe M."/>
            <person name="Maruyama T."/>
            <person name="Minagawa J."/>
            <person name="Obokata J."/>
            <person name="Shigenobu S."/>
        </authorList>
    </citation>
    <scope>NUCLEOTIDE SEQUENCE [LARGE SCALE GENOMIC DNA]</scope>
</reference>
<gene>
    <name evidence="1" type="ORF">ElyMa_003839500</name>
</gene>
<proteinExistence type="predicted"/>
<dbReference type="EMBL" id="BMAT01007830">
    <property type="protein sequence ID" value="GFR72404.1"/>
    <property type="molecule type" value="Genomic_DNA"/>
</dbReference>
<protein>
    <submittedName>
        <fullName evidence="1">Uncharacterized protein</fullName>
    </submittedName>
</protein>
<dbReference type="AlphaFoldDB" id="A0AAV4FGF9"/>
<comment type="caution">
    <text evidence="1">The sequence shown here is derived from an EMBL/GenBank/DDBJ whole genome shotgun (WGS) entry which is preliminary data.</text>
</comment>
<accession>A0AAV4FGF9</accession>
<evidence type="ECO:0000313" key="1">
    <source>
        <dbReference type="EMBL" id="GFR72404.1"/>
    </source>
</evidence>
<dbReference type="Proteomes" id="UP000762676">
    <property type="component" value="Unassembled WGS sequence"/>
</dbReference>
<organism evidence="1 2">
    <name type="scientific">Elysia marginata</name>
    <dbReference type="NCBI Taxonomy" id="1093978"/>
    <lineage>
        <taxon>Eukaryota</taxon>
        <taxon>Metazoa</taxon>
        <taxon>Spiralia</taxon>
        <taxon>Lophotrochozoa</taxon>
        <taxon>Mollusca</taxon>
        <taxon>Gastropoda</taxon>
        <taxon>Heterobranchia</taxon>
        <taxon>Euthyneura</taxon>
        <taxon>Panpulmonata</taxon>
        <taxon>Sacoglossa</taxon>
        <taxon>Placobranchoidea</taxon>
        <taxon>Plakobranchidae</taxon>
        <taxon>Elysia</taxon>
    </lineage>
</organism>
<name>A0AAV4FGF9_9GAST</name>
<keyword evidence="2" id="KW-1185">Reference proteome</keyword>
<sequence length="107" mass="11600">MSSQFTSSVRQSACSTSKHLLSLHPFFQAVRSQHIKACPVSSPVLSGSPLPAHQSTSCQFTRSVRQSAPSTSKHVLAVNPFRQAVRLQHIKARPISSPVPSGPRPPY</sequence>